<dbReference type="PANTHER" id="PTHR33164">
    <property type="entry name" value="TRANSCRIPTIONAL REGULATOR, MARR FAMILY"/>
    <property type="match status" value="1"/>
</dbReference>
<dbReference type="GO" id="GO:0003677">
    <property type="term" value="F:DNA binding"/>
    <property type="evidence" value="ECO:0007669"/>
    <property type="project" value="UniProtKB-KW"/>
</dbReference>
<evidence type="ECO:0000256" key="1">
    <source>
        <dbReference type="ARBA" id="ARBA00023015"/>
    </source>
</evidence>
<dbReference type="AlphaFoldDB" id="A0A1H7VAF9"/>
<dbReference type="EMBL" id="FOAZ01000017">
    <property type="protein sequence ID" value="SEM06222.1"/>
    <property type="molecule type" value="Genomic_DNA"/>
</dbReference>
<dbReference type="eggNOG" id="COG1846">
    <property type="taxonomic scope" value="Bacteria"/>
</dbReference>
<dbReference type="GO" id="GO:0006950">
    <property type="term" value="P:response to stress"/>
    <property type="evidence" value="ECO:0007669"/>
    <property type="project" value="TreeGrafter"/>
</dbReference>
<dbReference type="RefSeq" id="WP_042443075.1">
    <property type="nucleotide sequence ID" value="NZ_BBPN01000004.1"/>
</dbReference>
<feature type="domain" description="HTH marR-type" evidence="4">
    <location>
        <begin position="17"/>
        <end position="151"/>
    </location>
</feature>
<protein>
    <submittedName>
        <fullName evidence="5">DNA-binding transcriptional regulator, MarR family</fullName>
    </submittedName>
</protein>
<evidence type="ECO:0000259" key="4">
    <source>
        <dbReference type="PROSITE" id="PS50995"/>
    </source>
</evidence>
<dbReference type="PROSITE" id="PS01117">
    <property type="entry name" value="HTH_MARR_1"/>
    <property type="match status" value="1"/>
</dbReference>
<dbReference type="SUPFAM" id="SSF46785">
    <property type="entry name" value="Winged helix' DNA-binding domain"/>
    <property type="match status" value="1"/>
</dbReference>
<dbReference type="OrthoDB" id="122135at2"/>
<dbReference type="PANTHER" id="PTHR33164:SF99">
    <property type="entry name" value="MARR FAMILY REGULATORY PROTEIN"/>
    <property type="match status" value="1"/>
</dbReference>
<dbReference type="Pfam" id="PF12802">
    <property type="entry name" value="MarR_2"/>
    <property type="match status" value="1"/>
</dbReference>
<evidence type="ECO:0000256" key="3">
    <source>
        <dbReference type="ARBA" id="ARBA00023163"/>
    </source>
</evidence>
<evidence type="ECO:0000313" key="6">
    <source>
        <dbReference type="Proteomes" id="UP000183015"/>
    </source>
</evidence>
<accession>A0A1H7VAF9</accession>
<keyword evidence="1" id="KW-0805">Transcription regulation</keyword>
<keyword evidence="3" id="KW-0804">Transcription</keyword>
<dbReference type="InterPro" id="IPR036388">
    <property type="entry name" value="WH-like_DNA-bd_sf"/>
</dbReference>
<dbReference type="InterPro" id="IPR036390">
    <property type="entry name" value="WH_DNA-bd_sf"/>
</dbReference>
<sequence length="157" mass="17182">MTVNNSDNSPEPVAGPANDLGVLISTLYRAFERELWQALAERGFADLGARHGSVLAHLRPEGVRAVELSRASGQHKQIVGTIVDELEALGYVERRPDPGDRRAKLVVPTERGIAQRAAAAEVITAYERRQTELLGPERFAQFRAALRELTDAARSAD</sequence>
<dbReference type="InterPro" id="IPR000835">
    <property type="entry name" value="HTH_MarR-typ"/>
</dbReference>
<dbReference type="GO" id="GO:0003700">
    <property type="term" value="F:DNA-binding transcription factor activity"/>
    <property type="evidence" value="ECO:0007669"/>
    <property type="project" value="InterPro"/>
</dbReference>
<keyword evidence="2 5" id="KW-0238">DNA-binding</keyword>
<dbReference type="PROSITE" id="PS50995">
    <property type="entry name" value="HTH_MARR_2"/>
    <property type="match status" value="1"/>
</dbReference>
<reference evidence="6" key="1">
    <citation type="submission" date="2016-10" db="EMBL/GenBank/DDBJ databases">
        <authorList>
            <person name="Varghese N."/>
        </authorList>
    </citation>
    <scope>NUCLEOTIDE SEQUENCE [LARGE SCALE GENOMIC DNA]</scope>
    <source>
        <strain evidence="6">DSM 45096 / BCRC 16803 / CGMCC 4.1857 / CIP 109030 / JCM 12277 / KCTC 19219 / NBRC 100920 / 33214</strain>
    </source>
</reference>
<keyword evidence="6" id="KW-1185">Reference proteome</keyword>
<proteinExistence type="predicted"/>
<evidence type="ECO:0000256" key="2">
    <source>
        <dbReference type="ARBA" id="ARBA00023125"/>
    </source>
</evidence>
<dbReference type="STRING" id="235985.SAMN05414137_117198"/>
<dbReference type="InterPro" id="IPR023187">
    <property type="entry name" value="Tscrpt_reg_MarR-type_CS"/>
</dbReference>
<organism evidence="5 6">
    <name type="scientific">Streptacidiphilus jiangxiensis</name>
    <dbReference type="NCBI Taxonomy" id="235985"/>
    <lineage>
        <taxon>Bacteria</taxon>
        <taxon>Bacillati</taxon>
        <taxon>Actinomycetota</taxon>
        <taxon>Actinomycetes</taxon>
        <taxon>Kitasatosporales</taxon>
        <taxon>Streptomycetaceae</taxon>
        <taxon>Streptacidiphilus</taxon>
    </lineage>
</organism>
<dbReference type="Gene3D" id="1.10.10.10">
    <property type="entry name" value="Winged helix-like DNA-binding domain superfamily/Winged helix DNA-binding domain"/>
    <property type="match status" value="1"/>
</dbReference>
<dbReference type="SMART" id="SM00347">
    <property type="entry name" value="HTH_MARR"/>
    <property type="match status" value="1"/>
</dbReference>
<name>A0A1H7VAF9_STRJI</name>
<evidence type="ECO:0000313" key="5">
    <source>
        <dbReference type="EMBL" id="SEM06222.1"/>
    </source>
</evidence>
<dbReference type="InterPro" id="IPR039422">
    <property type="entry name" value="MarR/SlyA-like"/>
</dbReference>
<dbReference type="Proteomes" id="UP000183015">
    <property type="component" value="Unassembled WGS sequence"/>
</dbReference>
<gene>
    <name evidence="5" type="ORF">SAMN05414137_117198</name>
</gene>